<accession>A0AAN8ZS13</accession>
<organism evidence="1 2">
    <name type="scientific">Halocaridina rubra</name>
    <name type="common">Hawaiian red shrimp</name>
    <dbReference type="NCBI Taxonomy" id="373956"/>
    <lineage>
        <taxon>Eukaryota</taxon>
        <taxon>Metazoa</taxon>
        <taxon>Ecdysozoa</taxon>
        <taxon>Arthropoda</taxon>
        <taxon>Crustacea</taxon>
        <taxon>Multicrustacea</taxon>
        <taxon>Malacostraca</taxon>
        <taxon>Eumalacostraca</taxon>
        <taxon>Eucarida</taxon>
        <taxon>Decapoda</taxon>
        <taxon>Pleocyemata</taxon>
        <taxon>Caridea</taxon>
        <taxon>Atyoidea</taxon>
        <taxon>Atyidae</taxon>
        <taxon>Halocaridina</taxon>
    </lineage>
</organism>
<evidence type="ECO:0000313" key="2">
    <source>
        <dbReference type="Proteomes" id="UP001381693"/>
    </source>
</evidence>
<reference evidence="1 2" key="1">
    <citation type="submission" date="2023-11" db="EMBL/GenBank/DDBJ databases">
        <title>Halocaridina rubra genome assembly.</title>
        <authorList>
            <person name="Smith C."/>
        </authorList>
    </citation>
    <scope>NUCLEOTIDE SEQUENCE [LARGE SCALE GENOMIC DNA]</scope>
    <source>
        <strain evidence="1">EP-1</strain>
        <tissue evidence="1">Whole</tissue>
    </source>
</reference>
<gene>
    <name evidence="1" type="ORF">SK128_018658</name>
</gene>
<protein>
    <submittedName>
        <fullName evidence="1">Uncharacterized protein</fullName>
    </submittedName>
</protein>
<dbReference type="EMBL" id="JAXCGZ010019360">
    <property type="protein sequence ID" value="KAK7066186.1"/>
    <property type="molecule type" value="Genomic_DNA"/>
</dbReference>
<sequence length="90" mass="10022">MQTVSILLLYSVQVKDEGNYTCYPIHAPKASVQVSVARREDGKALERTGSTGKSEKLEDQNSSVSLKGRSSLAWNNVFIIISVFQTRLYL</sequence>
<dbReference type="Proteomes" id="UP001381693">
    <property type="component" value="Unassembled WGS sequence"/>
</dbReference>
<name>A0AAN8ZS13_HALRR</name>
<comment type="caution">
    <text evidence="1">The sequence shown here is derived from an EMBL/GenBank/DDBJ whole genome shotgun (WGS) entry which is preliminary data.</text>
</comment>
<evidence type="ECO:0000313" key="1">
    <source>
        <dbReference type="EMBL" id="KAK7066186.1"/>
    </source>
</evidence>
<keyword evidence="2" id="KW-1185">Reference proteome</keyword>
<proteinExistence type="predicted"/>
<dbReference type="AlphaFoldDB" id="A0AAN8ZS13"/>